<accession>A0A0U3FJS8</accession>
<feature type="transmembrane region" description="Helical" evidence="1">
    <location>
        <begin position="181"/>
        <end position="203"/>
    </location>
</feature>
<dbReference type="AlphaFoldDB" id="A0A0U3FJS8"/>
<keyword evidence="1" id="KW-0812">Transmembrane</keyword>
<keyword evidence="1" id="KW-1133">Transmembrane helix</keyword>
<dbReference type="InterPro" id="IPR029479">
    <property type="entry name" value="Nitroreductase"/>
</dbReference>
<dbReference type="CDD" id="cd02142">
    <property type="entry name" value="McbC_SagB-like_oxidoreductase"/>
    <property type="match status" value="1"/>
</dbReference>
<name>A0A0U3FJS8_9CREN</name>
<evidence type="ECO:0000313" key="5">
    <source>
        <dbReference type="Proteomes" id="UP000060043"/>
    </source>
</evidence>
<protein>
    <submittedName>
        <fullName evidence="3">Nitroreductase</fullName>
    </submittedName>
</protein>
<dbReference type="Proteomes" id="UP000065473">
    <property type="component" value="Chromosome"/>
</dbReference>
<dbReference type="PANTHER" id="PTHR43745">
    <property type="entry name" value="NITROREDUCTASE MJ1384-RELATED"/>
    <property type="match status" value="1"/>
</dbReference>
<dbReference type="NCBIfam" id="TIGR03605">
    <property type="entry name" value="antibiot_sagB"/>
    <property type="match status" value="1"/>
</dbReference>
<dbReference type="EMBL" id="CP013694">
    <property type="protein sequence ID" value="ALU30555.1"/>
    <property type="molecule type" value="Genomic_DNA"/>
</dbReference>
<dbReference type="InterPro" id="IPR052544">
    <property type="entry name" value="Bacteriocin_Proc_Enz"/>
</dbReference>
<evidence type="ECO:0000313" key="3">
    <source>
        <dbReference type="EMBL" id="ALU30555.1"/>
    </source>
</evidence>
<dbReference type="InterPro" id="IPR020051">
    <property type="entry name" value="SagB-type_dehydrogenase"/>
</dbReference>
<dbReference type="OrthoDB" id="42535at2157"/>
<dbReference type="Gene3D" id="3.40.109.10">
    <property type="entry name" value="NADH Oxidase"/>
    <property type="match status" value="1"/>
</dbReference>
<evidence type="ECO:0000259" key="2">
    <source>
        <dbReference type="Pfam" id="PF00881"/>
    </source>
</evidence>
<dbReference type="Pfam" id="PF00881">
    <property type="entry name" value="Nitroreductase"/>
    <property type="match status" value="1"/>
</dbReference>
<feature type="domain" description="Nitroreductase" evidence="2">
    <location>
        <begin position="50"/>
        <end position="229"/>
    </location>
</feature>
<keyword evidence="1" id="KW-0472">Membrane</keyword>
<reference evidence="5 6" key="1">
    <citation type="submission" date="2015-12" db="EMBL/GenBank/DDBJ databases">
        <title>A stable core within a dynamic pangenome in Sulfolobus acidocaldarius.</title>
        <authorList>
            <person name="Anderson R."/>
            <person name="Kouris A."/>
            <person name="Seward C."/>
            <person name="Campbell K."/>
            <person name="Whitaker R."/>
        </authorList>
    </citation>
    <scope>NUCLEOTIDE SEQUENCE [LARGE SCALE GENOMIC DNA]</scope>
    <source>
        <strain evidence="3 6">GG12-C01-09</strain>
        <strain evidence="4 5">NG05B_CO5_07</strain>
    </source>
</reference>
<organism evidence="3 6">
    <name type="scientific">Sulfolobus acidocaldarius</name>
    <dbReference type="NCBI Taxonomy" id="2285"/>
    <lineage>
        <taxon>Archaea</taxon>
        <taxon>Thermoproteota</taxon>
        <taxon>Thermoprotei</taxon>
        <taxon>Sulfolobales</taxon>
        <taxon>Sulfolobaceae</taxon>
        <taxon>Sulfolobus</taxon>
    </lineage>
</organism>
<dbReference type="SUPFAM" id="SSF55469">
    <property type="entry name" value="FMN-dependent nitroreductase-like"/>
    <property type="match status" value="1"/>
</dbReference>
<evidence type="ECO:0000313" key="4">
    <source>
        <dbReference type="EMBL" id="ALU32819.1"/>
    </source>
</evidence>
<dbReference type="OMA" id="QHALRCH"/>
<gene>
    <name evidence="3" type="ORF">ATY89_03725</name>
    <name evidence="4" type="ORF">ATZ20_06750</name>
</gene>
<dbReference type="Proteomes" id="UP000060043">
    <property type="component" value="Chromosome"/>
</dbReference>
<dbReference type="EMBL" id="CP013695">
    <property type="protein sequence ID" value="ALU32819.1"/>
    <property type="molecule type" value="Genomic_DNA"/>
</dbReference>
<evidence type="ECO:0000313" key="6">
    <source>
        <dbReference type="Proteomes" id="UP000065473"/>
    </source>
</evidence>
<feature type="transmembrane region" description="Helical" evidence="1">
    <location>
        <begin position="144"/>
        <end position="161"/>
    </location>
</feature>
<evidence type="ECO:0000256" key="1">
    <source>
        <dbReference type="SAM" id="Phobius"/>
    </source>
</evidence>
<proteinExistence type="predicted"/>
<dbReference type="GO" id="GO:0016491">
    <property type="term" value="F:oxidoreductase activity"/>
    <property type="evidence" value="ECO:0007669"/>
    <property type="project" value="InterPro"/>
</dbReference>
<dbReference type="PANTHER" id="PTHR43745:SF2">
    <property type="entry name" value="NITROREDUCTASE MJ1384-RELATED"/>
    <property type="match status" value="1"/>
</dbReference>
<sequence>MNPFERFYLDTQIFNFTLLPNSLPKKYGNVKKIPLPTPIEINVSFQEVMKRRHSSRAFRRERINLNKISSLLWYSVGVKEIENGIQFRMFPSAGNLAETEVYLISLYTDLEKGVYHYDPVEGSLDVLSNDLDEELMLQAIKNSLPDITFVPLIILLTSLYWKPMVKYGNRGARFSLIDTGIVIENFYLVATALGLGISAIGGFNDDFFNKLIGVGMEKGEVVIGMLVVGEE</sequence>
<dbReference type="InterPro" id="IPR000415">
    <property type="entry name" value="Nitroreductase-like"/>
</dbReference>